<dbReference type="InterPro" id="IPR000408">
    <property type="entry name" value="Reg_chr_condens"/>
</dbReference>
<keyword evidence="2" id="KW-0677">Repeat</keyword>
<feature type="domain" description="RCC1-like" evidence="4">
    <location>
        <begin position="36"/>
        <end position="335"/>
    </location>
</feature>
<feature type="repeat" description="RCC1" evidence="3">
    <location>
        <begin position="104"/>
        <end position="154"/>
    </location>
</feature>
<feature type="repeat" description="RCC1" evidence="3">
    <location>
        <begin position="258"/>
        <end position="308"/>
    </location>
</feature>
<keyword evidence="6" id="KW-1185">Reference proteome</keyword>
<accession>A0A812ZQE7</accession>
<evidence type="ECO:0000259" key="4">
    <source>
        <dbReference type="Pfam" id="PF25390"/>
    </source>
</evidence>
<evidence type="ECO:0000256" key="1">
    <source>
        <dbReference type="ARBA" id="ARBA00022658"/>
    </source>
</evidence>
<feature type="non-terminal residue" evidence="5">
    <location>
        <position position="1"/>
    </location>
</feature>
<name>A0A812ZQE7_9DINO</name>
<dbReference type="PROSITE" id="PS00626">
    <property type="entry name" value="RCC1_2"/>
    <property type="match status" value="3"/>
</dbReference>
<dbReference type="PRINTS" id="PR00633">
    <property type="entry name" value="RCCNDNSATION"/>
</dbReference>
<feature type="repeat" description="RCC1" evidence="3">
    <location>
        <begin position="207"/>
        <end position="257"/>
    </location>
</feature>
<reference evidence="5" key="1">
    <citation type="submission" date="2021-02" db="EMBL/GenBank/DDBJ databases">
        <authorList>
            <person name="Dougan E. K."/>
            <person name="Rhodes N."/>
            <person name="Thang M."/>
            <person name="Chan C."/>
        </authorList>
    </citation>
    <scope>NUCLEOTIDE SEQUENCE</scope>
</reference>
<dbReference type="InterPro" id="IPR009091">
    <property type="entry name" value="RCC1/BLIP-II"/>
</dbReference>
<gene>
    <name evidence="5" type="primary">Herc4</name>
    <name evidence="5" type="ORF">SNEC2469_LOCUS25108</name>
</gene>
<evidence type="ECO:0000256" key="3">
    <source>
        <dbReference type="PROSITE-ProRule" id="PRU00235"/>
    </source>
</evidence>
<dbReference type="Proteomes" id="UP000601435">
    <property type="component" value="Unassembled WGS sequence"/>
</dbReference>
<dbReference type="PANTHER" id="PTHR45982">
    <property type="entry name" value="REGULATOR OF CHROMOSOME CONDENSATION"/>
    <property type="match status" value="1"/>
</dbReference>
<feature type="repeat" description="RCC1" evidence="3">
    <location>
        <begin position="309"/>
        <end position="355"/>
    </location>
</feature>
<dbReference type="Gene3D" id="2.130.10.30">
    <property type="entry name" value="Regulator of chromosome condensation 1/beta-lactamase-inhibitor protein II"/>
    <property type="match status" value="2"/>
</dbReference>
<dbReference type="OrthoDB" id="10256179at2759"/>
<evidence type="ECO:0000256" key="2">
    <source>
        <dbReference type="ARBA" id="ARBA00022737"/>
    </source>
</evidence>
<dbReference type="GO" id="GO:0005085">
    <property type="term" value="F:guanyl-nucleotide exchange factor activity"/>
    <property type="evidence" value="ECO:0007669"/>
    <property type="project" value="TreeGrafter"/>
</dbReference>
<feature type="repeat" description="RCC1" evidence="3">
    <location>
        <begin position="53"/>
        <end position="103"/>
    </location>
</feature>
<organism evidence="5 6">
    <name type="scientific">Symbiodinium necroappetens</name>
    <dbReference type="NCBI Taxonomy" id="1628268"/>
    <lineage>
        <taxon>Eukaryota</taxon>
        <taxon>Sar</taxon>
        <taxon>Alveolata</taxon>
        <taxon>Dinophyceae</taxon>
        <taxon>Suessiales</taxon>
        <taxon>Symbiodiniaceae</taxon>
        <taxon>Symbiodinium</taxon>
    </lineage>
</organism>
<dbReference type="InterPro" id="IPR051553">
    <property type="entry name" value="Ran_GTPase-activating"/>
</dbReference>
<dbReference type="PROSITE" id="PS50012">
    <property type="entry name" value="RCC1_3"/>
    <property type="match status" value="6"/>
</dbReference>
<comment type="caution">
    <text evidence="5">The sequence shown here is derived from an EMBL/GenBank/DDBJ whole genome shotgun (WGS) entry which is preliminary data.</text>
</comment>
<dbReference type="PANTHER" id="PTHR45982:SF1">
    <property type="entry name" value="REGULATOR OF CHROMOSOME CONDENSATION"/>
    <property type="match status" value="1"/>
</dbReference>
<dbReference type="EMBL" id="CAJNJA010049087">
    <property type="protein sequence ID" value="CAE7835577.1"/>
    <property type="molecule type" value="Genomic_DNA"/>
</dbReference>
<evidence type="ECO:0000313" key="6">
    <source>
        <dbReference type="Proteomes" id="UP000601435"/>
    </source>
</evidence>
<dbReference type="Pfam" id="PF25390">
    <property type="entry name" value="WD40_RLD"/>
    <property type="match status" value="1"/>
</dbReference>
<sequence>QPVLCPASHYCPEGSAEPLPCPPAHVCKGQDLEALLVPLVAGVFHTVVVSNLGQIWAAGLNDDGQLGTGDNERQHAFVHVKVGCQKIVAVAAGTHHTAAITDSGELWTWGRDDAGQLGVGDTDNCYAPVKVCVNDQKFVTVAAGDGHTAAITDSGELWTWGANGAGQLGMRATLFYRHPPGKVSVNGQKILAVAAGEAHTAAITDTGELWTWGGNGDSQLGTGDTKDRHAPVKVSVNGQKIVAVATATCHTAAVTASGELWTWGGNGDSQLGTGDTKDRHAPVKVSVNGQKIVAVAAGTYHTAVVTDSGELWTWGSRNFGQLGAGDTMERPLPVKAAAPPSLNGGGVVSEAHFEV</sequence>
<dbReference type="SUPFAM" id="SSF50985">
    <property type="entry name" value="RCC1/BLIP-II"/>
    <property type="match status" value="1"/>
</dbReference>
<dbReference type="GO" id="GO:0005737">
    <property type="term" value="C:cytoplasm"/>
    <property type="evidence" value="ECO:0007669"/>
    <property type="project" value="TreeGrafter"/>
</dbReference>
<proteinExistence type="predicted"/>
<dbReference type="InterPro" id="IPR058923">
    <property type="entry name" value="RCC1-like_dom"/>
</dbReference>
<feature type="repeat" description="RCC1" evidence="3">
    <location>
        <begin position="155"/>
        <end position="206"/>
    </location>
</feature>
<protein>
    <submittedName>
        <fullName evidence="5">Herc4 protein</fullName>
    </submittedName>
</protein>
<dbReference type="AlphaFoldDB" id="A0A812ZQE7"/>
<keyword evidence="1" id="KW-0344">Guanine-nucleotide releasing factor</keyword>
<evidence type="ECO:0000313" key="5">
    <source>
        <dbReference type="EMBL" id="CAE7835577.1"/>
    </source>
</evidence>